<protein>
    <submittedName>
        <fullName evidence="2">Uncharacterized protein</fullName>
    </submittedName>
</protein>
<dbReference type="eggNOG" id="ENOG50345DA">
    <property type="taxonomic scope" value="Bacteria"/>
</dbReference>
<evidence type="ECO:0000256" key="1">
    <source>
        <dbReference type="SAM" id="Phobius"/>
    </source>
</evidence>
<feature type="transmembrane region" description="Helical" evidence="1">
    <location>
        <begin position="52"/>
        <end position="71"/>
    </location>
</feature>
<keyword evidence="1" id="KW-0812">Transmembrane</keyword>
<sequence length="110" mass="12817">MSAKSKRKNDAGAAAEKVTLEVVDSRKTRKLEFESEEDKQAWHKAFKKSRWYTPYFLLGVFFNYLLYRAGLDLSQNILWGMIVGSGIPIATMFIFTEIHYRLFIEKTLKS</sequence>
<accession>C0GGJ3</accession>
<dbReference type="EMBL" id="ACJM01000007">
    <property type="protein sequence ID" value="EEG77434.1"/>
    <property type="molecule type" value="Genomic_DNA"/>
</dbReference>
<dbReference type="Proteomes" id="UP000006443">
    <property type="component" value="Unassembled WGS sequence"/>
</dbReference>
<feature type="transmembrane region" description="Helical" evidence="1">
    <location>
        <begin position="77"/>
        <end position="100"/>
    </location>
</feature>
<evidence type="ECO:0000313" key="2">
    <source>
        <dbReference type="EMBL" id="EEG77434.1"/>
    </source>
</evidence>
<keyword evidence="3" id="KW-1185">Reference proteome</keyword>
<name>C0GGJ3_DETAL</name>
<comment type="caution">
    <text evidence="2">The sequence shown here is derived from an EMBL/GenBank/DDBJ whole genome shotgun (WGS) entry which is preliminary data.</text>
</comment>
<evidence type="ECO:0000313" key="3">
    <source>
        <dbReference type="Proteomes" id="UP000006443"/>
    </source>
</evidence>
<dbReference type="RefSeq" id="WP_008516400.1">
    <property type="nucleotide sequence ID" value="NZ_ACJM01000007.1"/>
</dbReference>
<keyword evidence="1" id="KW-1133">Transmembrane helix</keyword>
<reference evidence="2 3" key="1">
    <citation type="submission" date="2009-02" db="EMBL/GenBank/DDBJ databases">
        <title>Sequencing of the draft genome and assembly of Dethiobacter alkaliphilus AHT 1.</title>
        <authorList>
            <consortium name="US DOE Joint Genome Institute (JGI-PGF)"/>
            <person name="Lucas S."/>
            <person name="Copeland A."/>
            <person name="Lapidus A."/>
            <person name="Glavina del Rio T."/>
            <person name="Dalin E."/>
            <person name="Tice H."/>
            <person name="Bruce D."/>
            <person name="Goodwin L."/>
            <person name="Pitluck S."/>
            <person name="Larimer F."/>
            <person name="Land M.L."/>
            <person name="Hauser L."/>
            <person name="Muyzer G."/>
        </authorList>
    </citation>
    <scope>NUCLEOTIDE SEQUENCE [LARGE SCALE GENOMIC DNA]</scope>
    <source>
        <strain evidence="2 3">AHT 1</strain>
    </source>
</reference>
<dbReference type="OrthoDB" id="5520624at2"/>
<dbReference type="STRING" id="555088.DealDRAFT_1557"/>
<keyword evidence="1" id="KW-0472">Membrane</keyword>
<proteinExistence type="predicted"/>
<organism evidence="2 3">
    <name type="scientific">Dethiobacter alkaliphilus AHT 1</name>
    <dbReference type="NCBI Taxonomy" id="555088"/>
    <lineage>
        <taxon>Bacteria</taxon>
        <taxon>Bacillati</taxon>
        <taxon>Bacillota</taxon>
        <taxon>Dethiobacteria</taxon>
        <taxon>Dethiobacterales</taxon>
        <taxon>Dethiobacteraceae</taxon>
        <taxon>Dethiobacter</taxon>
    </lineage>
</organism>
<gene>
    <name evidence="2" type="ORF">DealDRAFT_1557</name>
</gene>
<dbReference type="AlphaFoldDB" id="C0GGJ3"/>